<dbReference type="RefSeq" id="WP_254083342.1">
    <property type="nucleotide sequence ID" value="NZ_JAHESE010000003.1"/>
</dbReference>
<comment type="caution">
    <text evidence="1">The sequence shown here is derived from an EMBL/GenBank/DDBJ whole genome shotgun (WGS) entry which is preliminary data.</text>
</comment>
<gene>
    <name evidence="1" type="ORF">KK062_05950</name>
</gene>
<dbReference type="Proteomes" id="UP001319080">
    <property type="component" value="Unassembled WGS sequence"/>
</dbReference>
<keyword evidence="2" id="KW-1185">Reference proteome</keyword>
<dbReference type="CDD" id="cd00657">
    <property type="entry name" value="Ferritin_like"/>
    <property type="match status" value="1"/>
</dbReference>
<evidence type="ECO:0000313" key="1">
    <source>
        <dbReference type="EMBL" id="MBT1707752.1"/>
    </source>
</evidence>
<dbReference type="Pfam" id="PF13668">
    <property type="entry name" value="Ferritin_2"/>
    <property type="match status" value="1"/>
</dbReference>
<dbReference type="EMBL" id="JAHESE010000003">
    <property type="protein sequence ID" value="MBT1707752.1"/>
    <property type="molecule type" value="Genomic_DNA"/>
</dbReference>
<evidence type="ECO:0000313" key="2">
    <source>
        <dbReference type="Proteomes" id="UP001319080"/>
    </source>
</evidence>
<organism evidence="1 2">
    <name type="scientific">Dawidia cretensis</name>
    <dbReference type="NCBI Taxonomy" id="2782350"/>
    <lineage>
        <taxon>Bacteria</taxon>
        <taxon>Pseudomonadati</taxon>
        <taxon>Bacteroidota</taxon>
        <taxon>Cytophagia</taxon>
        <taxon>Cytophagales</taxon>
        <taxon>Chryseotaleaceae</taxon>
        <taxon>Dawidia</taxon>
    </lineage>
</organism>
<name>A0AAP2DX73_9BACT</name>
<reference evidence="1 2" key="1">
    <citation type="submission" date="2021-05" db="EMBL/GenBank/DDBJ databases">
        <title>A Polyphasic approach of four new species of the genus Ohtaekwangia: Ohtaekwangia histidinii sp. nov., Ohtaekwangia cretensis sp. nov., Ohtaekwangia indiensis sp. nov., Ohtaekwangia reichenbachii sp. nov. from diverse environment.</title>
        <authorList>
            <person name="Octaviana S."/>
        </authorList>
    </citation>
    <scope>NUCLEOTIDE SEQUENCE [LARGE SCALE GENOMIC DNA]</scope>
    <source>
        <strain evidence="1 2">PWU5</strain>
    </source>
</reference>
<proteinExistence type="predicted"/>
<protein>
    <submittedName>
        <fullName evidence="1">Ferritin-like domain-containing protein</fullName>
    </submittedName>
</protein>
<dbReference type="InterPro" id="IPR009078">
    <property type="entry name" value="Ferritin-like_SF"/>
</dbReference>
<accession>A0AAP2DX73</accession>
<dbReference type="AlphaFoldDB" id="A0AAP2DX73"/>
<sequence length="239" mass="25349">MNKLTIPKLVPGELRPQGLMTPLKRGAFLRYLGVSAAATGLLLAGCSDDDDDKAPSSVDLGSGDTGILNYAYLLEQLEAAFYVKVISSPYANMPAEEKTLLMEIRDHELAHRDFFKAALGNAAISGNVEFDFSTIDFTSRASVLATARAYEDLGVSAYNGAGVLLESPDFLLIAGKIVSVEARHASAIRDLLNPFTAAFSGDDVVTPSDGLDVVRAPSAVLAIASTYVKTTVVFDNLPS</sequence>
<dbReference type="SUPFAM" id="SSF47240">
    <property type="entry name" value="Ferritin-like"/>
    <property type="match status" value="1"/>
</dbReference>